<accession>A0A6N8F307</accession>
<dbReference type="EMBL" id="WNZZ01000027">
    <property type="protein sequence ID" value="MUG25560.1"/>
    <property type="molecule type" value="Genomic_DNA"/>
</dbReference>
<dbReference type="RefSeq" id="WP_124332776.1">
    <property type="nucleotide sequence ID" value="NZ_BGML01000007.1"/>
</dbReference>
<dbReference type="Gene3D" id="3.30.70.100">
    <property type="match status" value="1"/>
</dbReference>
<dbReference type="AlphaFoldDB" id="A0A6N8F307"/>
<feature type="domain" description="DUF1330" evidence="1">
    <location>
        <begin position="13"/>
        <end position="90"/>
    </location>
</feature>
<dbReference type="Proteomes" id="UP000442469">
    <property type="component" value="Unassembled WGS sequence"/>
</dbReference>
<evidence type="ECO:0000259" key="1">
    <source>
        <dbReference type="Pfam" id="PF07045"/>
    </source>
</evidence>
<dbReference type="Pfam" id="PF07045">
    <property type="entry name" value="DUF1330"/>
    <property type="match status" value="1"/>
</dbReference>
<name>A0A6N8F307_PAEMA</name>
<evidence type="ECO:0000313" key="3">
    <source>
        <dbReference type="Proteomes" id="UP000442469"/>
    </source>
</evidence>
<comment type="caution">
    <text evidence="2">The sequence shown here is derived from an EMBL/GenBank/DDBJ whole genome shotgun (WGS) entry which is preliminary data.</text>
</comment>
<dbReference type="InterPro" id="IPR011008">
    <property type="entry name" value="Dimeric_a/b-barrel"/>
</dbReference>
<dbReference type="SUPFAM" id="SSF54909">
    <property type="entry name" value="Dimeric alpha+beta barrel"/>
    <property type="match status" value="1"/>
</dbReference>
<evidence type="ECO:0000313" key="2">
    <source>
        <dbReference type="EMBL" id="MUG25560.1"/>
    </source>
</evidence>
<organism evidence="2 3">
    <name type="scientific">Paenibacillus macerans</name>
    <name type="common">Bacillus macerans</name>
    <dbReference type="NCBI Taxonomy" id="44252"/>
    <lineage>
        <taxon>Bacteria</taxon>
        <taxon>Bacillati</taxon>
        <taxon>Bacillota</taxon>
        <taxon>Bacilli</taxon>
        <taxon>Bacillales</taxon>
        <taxon>Paenibacillaceae</taxon>
        <taxon>Paenibacillus</taxon>
    </lineage>
</organism>
<dbReference type="InterPro" id="IPR010753">
    <property type="entry name" value="DUF1330"/>
</dbReference>
<protein>
    <submittedName>
        <fullName evidence="2">DUF1330 domain-containing protein</fullName>
    </submittedName>
</protein>
<proteinExistence type="predicted"/>
<sequence length="122" mass="13911">MLWKIAISVQSIEEVFKQYAAQADTILQEVPGFRNLSLDDRPKMLEGTWKPAMIVVHEFPDYEIAQKLYYSDAYAPLIKLRQSATKANSQLSRKLRELGPAVLTIRKSVPLVESIMNPILVH</sequence>
<reference evidence="2 3" key="1">
    <citation type="submission" date="2019-11" db="EMBL/GenBank/DDBJ databases">
        <title>Draft genome sequences of five Paenibacillus species of dairy origin.</title>
        <authorList>
            <person name="Olajide A.M."/>
            <person name="Chen S."/>
            <person name="Lapointe G."/>
        </authorList>
    </citation>
    <scope>NUCLEOTIDE SEQUENCE [LARGE SCALE GENOMIC DNA]</scope>
    <source>
        <strain evidence="2 3">3CT49</strain>
    </source>
</reference>
<gene>
    <name evidence="2" type="ORF">GNQ08_24675</name>
</gene>